<dbReference type="InterPro" id="IPR005735">
    <property type="entry name" value="Znf_LSD1"/>
</dbReference>
<evidence type="ECO:0000313" key="5">
    <source>
        <dbReference type="EnsemblPlants" id="Kaladp0008s0720.1.v1.1"/>
    </source>
</evidence>
<protein>
    <recommendedName>
        <fullName evidence="4">Zinc finger LSD1-type domain-containing protein</fullName>
    </recommendedName>
</protein>
<feature type="region of interest" description="Disordered" evidence="3">
    <location>
        <begin position="1"/>
        <end position="20"/>
    </location>
</feature>
<dbReference type="AlphaFoldDB" id="A0A7N0RDY0"/>
<name>A0A7N0RDY0_KALFE</name>
<dbReference type="GO" id="GO:0005634">
    <property type="term" value="C:nucleus"/>
    <property type="evidence" value="ECO:0007669"/>
    <property type="project" value="UniProtKB-SubCell"/>
</dbReference>
<feature type="domain" description="Zinc finger LSD1-type" evidence="4">
    <location>
        <begin position="339"/>
        <end position="363"/>
    </location>
</feature>
<dbReference type="PANTHER" id="PTHR31747">
    <property type="entry name" value="PROTEIN LSD1"/>
    <property type="match status" value="1"/>
</dbReference>
<feature type="compositionally biased region" description="Basic and acidic residues" evidence="3">
    <location>
        <begin position="247"/>
        <end position="268"/>
    </location>
</feature>
<reference evidence="5" key="1">
    <citation type="submission" date="2021-01" db="UniProtKB">
        <authorList>
            <consortium name="EnsemblPlants"/>
        </authorList>
    </citation>
    <scope>IDENTIFICATION</scope>
</reference>
<dbReference type="InterPro" id="IPR040319">
    <property type="entry name" value="LSD1-like"/>
</dbReference>
<evidence type="ECO:0000256" key="3">
    <source>
        <dbReference type="SAM" id="MobiDB-lite"/>
    </source>
</evidence>
<evidence type="ECO:0000256" key="2">
    <source>
        <dbReference type="ARBA" id="ARBA00023242"/>
    </source>
</evidence>
<dbReference type="Gramene" id="Kaladp0008s0720.1.v1.1">
    <property type="protein sequence ID" value="Kaladp0008s0720.1.v1.1"/>
    <property type="gene ID" value="Kaladp0008s0720.v1.1"/>
</dbReference>
<feature type="region of interest" description="Disordered" evidence="3">
    <location>
        <begin position="212"/>
        <end position="284"/>
    </location>
</feature>
<feature type="region of interest" description="Disordered" evidence="3">
    <location>
        <begin position="136"/>
        <end position="200"/>
    </location>
</feature>
<dbReference type="EnsemblPlants" id="Kaladp0008s0720.1.v1.1">
    <property type="protein sequence ID" value="Kaladp0008s0720.1.v1.1"/>
    <property type="gene ID" value="Kaladp0008s0720.v1.1"/>
</dbReference>
<sequence>MSGVKEEEGEDVKEVKQEEVLRPPVPLLAGLIKQEAMECQPVRSRFRNSGEVGGADGSFCPTASVGDFLGENRGVDPMEMKMGDELSIAEEGDDDAGLPPGWGAARTKVKGIFLPPESIETDRMKLEIEVEELKPSFSSEVNDKGSRLAGGEAADTEDGGSVVSLGEEKVGGVSGAEDEDGPPPGWEAAVTNDLGPGSSVETIPLEIKMEEVQPTKGKLGVADAEKDDDDDGPPPGWEAAATNNGGAEKEPLVKQESCKLEKGKEKECPPPCREPMAAPAPRPPLPSKPLDATSEMGQVVCGSCRSLLSYPKGAKYVRCLCCQTVSFVLEAHQVGQVYCGRCAVLLMYYYGCPAVRCSNCQFITQIGPHNRRPPLSEQGGTLQSQLALLRPTKSVAQ</sequence>
<proteinExistence type="predicted"/>
<accession>A0A7N0RDY0</accession>
<keyword evidence="2" id="KW-0539">Nucleus</keyword>
<comment type="subcellular location">
    <subcellularLocation>
        <location evidence="1">Nucleus</location>
    </subcellularLocation>
</comment>
<evidence type="ECO:0000259" key="4">
    <source>
        <dbReference type="Pfam" id="PF06943"/>
    </source>
</evidence>
<keyword evidence="6" id="KW-1185">Reference proteome</keyword>
<evidence type="ECO:0000313" key="6">
    <source>
        <dbReference type="Proteomes" id="UP000594263"/>
    </source>
</evidence>
<dbReference type="NCBIfam" id="TIGR01053">
    <property type="entry name" value="LSD1"/>
    <property type="match status" value="2"/>
</dbReference>
<dbReference type="PANTHER" id="PTHR31747:SF17">
    <property type="entry name" value="PROTEIN LOL2"/>
    <property type="match status" value="1"/>
</dbReference>
<dbReference type="Pfam" id="PF06943">
    <property type="entry name" value="zf-LSD1"/>
    <property type="match status" value="2"/>
</dbReference>
<dbReference type="Proteomes" id="UP000594263">
    <property type="component" value="Unplaced"/>
</dbReference>
<feature type="domain" description="Zinc finger LSD1-type" evidence="4">
    <location>
        <begin position="301"/>
        <end position="325"/>
    </location>
</feature>
<organism evidence="5 6">
    <name type="scientific">Kalanchoe fedtschenkoi</name>
    <name type="common">Lavender scallops</name>
    <name type="synonym">South American air plant</name>
    <dbReference type="NCBI Taxonomy" id="63787"/>
    <lineage>
        <taxon>Eukaryota</taxon>
        <taxon>Viridiplantae</taxon>
        <taxon>Streptophyta</taxon>
        <taxon>Embryophyta</taxon>
        <taxon>Tracheophyta</taxon>
        <taxon>Spermatophyta</taxon>
        <taxon>Magnoliopsida</taxon>
        <taxon>eudicotyledons</taxon>
        <taxon>Gunneridae</taxon>
        <taxon>Pentapetalae</taxon>
        <taxon>Saxifragales</taxon>
        <taxon>Crassulaceae</taxon>
        <taxon>Kalanchoe</taxon>
    </lineage>
</organism>
<evidence type="ECO:0000256" key="1">
    <source>
        <dbReference type="ARBA" id="ARBA00004123"/>
    </source>
</evidence>
<feature type="compositionally biased region" description="Pro residues" evidence="3">
    <location>
        <begin position="269"/>
        <end position="284"/>
    </location>
</feature>